<proteinExistence type="inferred from homology"/>
<feature type="binding site" evidence="15 16">
    <location>
        <begin position="101"/>
        <end position="106"/>
    </location>
    <ligand>
        <name>S-adenosyl-L-methionine</name>
        <dbReference type="ChEBI" id="CHEBI:59789"/>
    </ligand>
</feature>
<comment type="function">
    <text evidence="1 15 17">Specifically methylates guanosine-37 in various tRNAs.</text>
</comment>
<evidence type="ECO:0000256" key="4">
    <source>
        <dbReference type="ARBA" id="ARBA00011738"/>
    </source>
</evidence>
<feature type="binding site" evidence="15 16">
    <location>
        <position position="81"/>
    </location>
    <ligand>
        <name>S-adenosyl-L-methionine</name>
        <dbReference type="ChEBI" id="CHEBI:59789"/>
    </ligand>
</feature>
<keyword evidence="11 15" id="KW-0819">tRNA processing</keyword>
<dbReference type="Proteomes" id="UP000334340">
    <property type="component" value="Unassembled WGS sequence"/>
</dbReference>
<comment type="subunit">
    <text evidence="4 15 17">Homodimer.</text>
</comment>
<keyword evidence="7 15" id="KW-0963">Cytoplasm</keyword>
<reference evidence="19 20" key="1">
    <citation type="submission" date="2019-07" db="EMBL/GenBank/DDBJ databases">
        <authorList>
            <person name="Cremers G."/>
        </authorList>
    </citation>
    <scope>NUCLEOTIDE SEQUENCE [LARGE SCALE GENOMIC DNA]</scope>
</reference>
<comment type="subcellular location">
    <subcellularLocation>
        <location evidence="2 15 17">Cytoplasm</location>
    </subcellularLocation>
</comment>
<evidence type="ECO:0000256" key="9">
    <source>
        <dbReference type="ARBA" id="ARBA00022679"/>
    </source>
</evidence>
<dbReference type="InterPro" id="IPR002649">
    <property type="entry name" value="tRNA_m1G_MeTrfase_TrmD"/>
</dbReference>
<evidence type="ECO:0000256" key="15">
    <source>
        <dbReference type="HAMAP-Rule" id="MF_00605"/>
    </source>
</evidence>
<protein>
    <recommendedName>
        <fullName evidence="6 15">tRNA (guanine-N(1)-)-methyltransferase</fullName>
        <ecNumber evidence="5 15">2.1.1.228</ecNumber>
    </recommendedName>
    <alternativeName>
        <fullName evidence="12 15">M1G-methyltransferase</fullName>
    </alternativeName>
    <alternativeName>
        <fullName evidence="13 15">tRNA [GM37] methyltransferase</fullName>
    </alternativeName>
</protein>
<evidence type="ECO:0000256" key="11">
    <source>
        <dbReference type="ARBA" id="ARBA00022694"/>
    </source>
</evidence>
<dbReference type="InterPro" id="IPR023148">
    <property type="entry name" value="tRNA_m1G_MeTrfase_C_sf"/>
</dbReference>
<dbReference type="EMBL" id="CABIKM010000026">
    <property type="protein sequence ID" value="VUZ85346.1"/>
    <property type="molecule type" value="Genomic_DNA"/>
</dbReference>
<dbReference type="NCBIfam" id="NF000648">
    <property type="entry name" value="PRK00026.1"/>
    <property type="match status" value="1"/>
</dbReference>
<dbReference type="InterPro" id="IPR029026">
    <property type="entry name" value="tRNA_m1G_MTases_N"/>
</dbReference>
<evidence type="ECO:0000256" key="12">
    <source>
        <dbReference type="ARBA" id="ARBA00029736"/>
    </source>
</evidence>
<evidence type="ECO:0000256" key="7">
    <source>
        <dbReference type="ARBA" id="ARBA00022490"/>
    </source>
</evidence>
<dbReference type="AlphaFoldDB" id="A0A564ZJQ2"/>
<accession>A0A564ZJQ2</accession>
<dbReference type="GO" id="GO:0052906">
    <property type="term" value="F:tRNA (guanine(37)-N1)-methyltransferase activity"/>
    <property type="evidence" value="ECO:0007669"/>
    <property type="project" value="UniProtKB-UniRule"/>
</dbReference>
<evidence type="ECO:0000259" key="18">
    <source>
        <dbReference type="Pfam" id="PF01746"/>
    </source>
</evidence>
<keyword evidence="8 15" id="KW-0489">Methyltransferase</keyword>
<dbReference type="PANTHER" id="PTHR46417:SF1">
    <property type="entry name" value="TRNA (GUANINE-N(1)-)-METHYLTRANSFERASE"/>
    <property type="match status" value="1"/>
</dbReference>
<keyword evidence="9 15" id="KW-0808">Transferase</keyword>
<evidence type="ECO:0000256" key="13">
    <source>
        <dbReference type="ARBA" id="ARBA00033392"/>
    </source>
</evidence>
<dbReference type="EC" id="2.1.1.228" evidence="5 15"/>
<comment type="similarity">
    <text evidence="3 15 17">Belongs to the RNA methyltransferase TrmD family.</text>
</comment>
<dbReference type="CDD" id="cd18080">
    <property type="entry name" value="TrmD-like"/>
    <property type="match status" value="1"/>
</dbReference>
<dbReference type="PIRSF" id="PIRSF000386">
    <property type="entry name" value="tRNA_mtase"/>
    <property type="match status" value="1"/>
</dbReference>
<name>A0A564ZJQ2_9BACT</name>
<dbReference type="FunFam" id="1.10.1270.20:FF:000001">
    <property type="entry name" value="tRNA (guanine-N(1)-)-methyltransferase"/>
    <property type="match status" value="1"/>
</dbReference>
<dbReference type="Gene3D" id="1.10.1270.20">
    <property type="entry name" value="tRNA(m1g37)methyltransferase, domain 2"/>
    <property type="match status" value="1"/>
</dbReference>
<dbReference type="GO" id="GO:0002939">
    <property type="term" value="P:tRNA N1-guanine methylation"/>
    <property type="evidence" value="ECO:0007669"/>
    <property type="project" value="TreeGrafter"/>
</dbReference>
<gene>
    <name evidence="15" type="primary">trmD</name>
    <name evidence="19" type="ORF">MELA_01729</name>
</gene>
<organism evidence="19 20">
    <name type="scientific">Candidatus Methylomirabilis lanthanidiphila</name>
    <dbReference type="NCBI Taxonomy" id="2211376"/>
    <lineage>
        <taxon>Bacteria</taxon>
        <taxon>Candidatus Methylomirabilota</taxon>
        <taxon>Candidatus Methylomirabilia</taxon>
        <taxon>Candidatus Methylomirabilales</taxon>
        <taxon>Candidatus Methylomirabilaceae</taxon>
        <taxon>Candidatus Methylomirabilis</taxon>
    </lineage>
</organism>
<comment type="catalytic activity">
    <reaction evidence="14 15 17">
        <text>guanosine(37) in tRNA + S-adenosyl-L-methionine = N(1)-methylguanosine(37) in tRNA + S-adenosyl-L-homocysteine + H(+)</text>
        <dbReference type="Rhea" id="RHEA:36899"/>
        <dbReference type="Rhea" id="RHEA-COMP:10145"/>
        <dbReference type="Rhea" id="RHEA-COMP:10147"/>
        <dbReference type="ChEBI" id="CHEBI:15378"/>
        <dbReference type="ChEBI" id="CHEBI:57856"/>
        <dbReference type="ChEBI" id="CHEBI:59789"/>
        <dbReference type="ChEBI" id="CHEBI:73542"/>
        <dbReference type="ChEBI" id="CHEBI:74269"/>
        <dbReference type="EC" id="2.1.1.228"/>
    </reaction>
</comment>
<evidence type="ECO:0000313" key="19">
    <source>
        <dbReference type="EMBL" id="VUZ85346.1"/>
    </source>
</evidence>
<evidence type="ECO:0000256" key="2">
    <source>
        <dbReference type="ARBA" id="ARBA00004496"/>
    </source>
</evidence>
<dbReference type="InterPro" id="IPR029028">
    <property type="entry name" value="Alpha/beta_knot_MTases"/>
</dbReference>
<sequence length="215" mass="24301">MQITVHDLRSYAHDRHAVVDDRPYGGGAGMVLKPEPIIEAVTSLRQESETHLVFLTPQGRPFKQAIAQELVEHQRLLLVCGRYEGFDERVRDLLSPDEISIGDYVLTGGELPALVLLDAVIRLLPGVLGDEDSARYDSFVDALLDFPHYTRPQSVQGLAVPDVLLSGDHERIRRWRRKEALRRTKARRPDLLRHATLSEEDLQLLKEIEEEQGAG</sequence>
<evidence type="ECO:0000256" key="14">
    <source>
        <dbReference type="ARBA" id="ARBA00047783"/>
    </source>
</evidence>
<evidence type="ECO:0000256" key="10">
    <source>
        <dbReference type="ARBA" id="ARBA00022691"/>
    </source>
</evidence>
<dbReference type="InterPro" id="IPR016009">
    <property type="entry name" value="tRNA_MeTrfase_TRMD/TRM10"/>
</dbReference>
<evidence type="ECO:0000256" key="16">
    <source>
        <dbReference type="PIRSR" id="PIRSR000386-1"/>
    </source>
</evidence>
<dbReference type="NCBIfam" id="TIGR00088">
    <property type="entry name" value="trmD"/>
    <property type="match status" value="1"/>
</dbReference>
<dbReference type="SUPFAM" id="SSF75217">
    <property type="entry name" value="alpha/beta knot"/>
    <property type="match status" value="1"/>
</dbReference>
<dbReference type="HAMAP" id="MF_00605">
    <property type="entry name" value="TrmD"/>
    <property type="match status" value="1"/>
</dbReference>
<keyword evidence="20" id="KW-1185">Reference proteome</keyword>
<keyword evidence="10 15" id="KW-0949">S-adenosyl-L-methionine</keyword>
<evidence type="ECO:0000256" key="6">
    <source>
        <dbReference type="ARBA" id="ARBA00014679"/>
    </source>
</evidence>
<dbReference type="PANTHER" id="PTHR46417">
    <property type="entry name" value="TRNA (GUANINE-N(1)-)-METHYLTRANSFERASE"/>
    <property type="match status" value="1"/>
</dbReference>
<dbReference type="Gene3D" id="3.40.1280.10">
    <property type="match status" value="1"/>
</dbReference>
<dbReference type="GO" id="GO:0005829">
    <property type="term" value="C:cytosol"/>
    <property type="evidence" value="ECO:0007669"/>
    <property type="project" value="TreeGrafter"/>
</dbReference>
<feature type="domain" description="tRNA methyltransferase TRMD/TRM10-type" evidence="18">
    <location>
        <begin position="2"/>
        <end position="193"/>
    </location>
</feature>
<dbReference type="Pfam" id="PF01746">
    <property type="entry name" value="tRNA_m1G_MT"/>
    <property type="match status" value="1"/>
</dbReference>
<evidence type="ECO:0000256" key="1">
    <source>
        <dbReference type="ARBA" id="ARBA00002634"/>
    </source>
</evidence>
<evidence type="ECO:0000313" key="20">
    <source>
        <dbReference type="Proteomes" id="UP000334340"/>
    </source>
</evidence>
<evidence type="ECO:0000256" key="17">
    <source>
        <dbReference type="RuleBase" id="RU003464"/>
    </source>
</evidence>
<evidence type="ECO:0000256" key="5">
    <source>
        <dbReference type="ARBA" id="ARBA00012807"/>
    </source>
</evidence>
<evidence type="ECO:0000256" key="8">
    <source>
        <dbReference type="ARBA" id="ARBA00022603"/>
    </source>
</evidence>
<evidence type="ECO:0000256" key="3">
    <source>
        <dbReference type="ARBA" id="ARBA00007630"/>
    </source>
</evidence>